<organism evidence="1 2">
    <name type="scientific">Lecanicillium saksenae</name>
    <dbReference type="NCBI Taxonomy" id="468837"/>
    <lineage>
        <taxon>Eukaryota</taxon>
        <taxon>Fungi</taxon>
        <taxon>Dikarya</taxon>
        <taxon>Ascomycota</taxon>
        <taxon>Pezizomycotina</taxon>
        <taxon>Sordariomycetes</taxon>
        <taxon>Hypocreomycetidae</taxon>
        <taxon>Hypocreales</taxon>
        <taxon>Cordycipitaceae</taxon>
        <taxon>Lecanicillium</taxon>
    </lineage>
</organism>
<comment type="caution">
    <text evidence="1">The sequence shown here is derived from an EMBL/GenBank/DDBJ whole genome shotgun (WGS) entry which is preliminary data.</text>
</comment>
<name>A0ACC1R2T0_9HYPO</name>
<dbReference type="Proteomes" id="UP001148737">
    <property type="component" value="Unassembled WGS sequence"/>
</dbReference>
<reference evidence="1" key="1">
    <citation type="submission" date="2022-07" db="EMBL/GenBank/DDBJ databases">
        <title>Genome Sequence of Lecanicillium saksenae.</title>
        <authorList>
            <person name="Buettner E."/>
        </authorList>
    </citation>
    <scope>NUCLEOTIDE SEQUENCE</scope>
    <source>
        <strain evidence="1">VT-O1</strain>
    </source>
</reference>
<protein>
    <submittedName>
        <fullName evidence="1">Uncharacterized protein</fullName>
    </submittedName>
</protein>
<evidence type="ECO:0000313" key="2">
    <source>
        <dbReference type="Proteomes" id="UP001148737"/>
    </source>
</evidence>
<dbReference type="EMBL" id="JANAKD010000102">
    <property type="protein sequence ID" value="KAJ3497579.1"/>
    <property type="molecule type" value="Genomic_DNA"/>
</dbReference>
<proteinExistence type="predicted"/>
<keyword evidence="2" id="KW-1185">Reference proteome</keyword>
<evidence type="ECO:0000313" key="1">
    <source>
        <dbReference type="EMBL" id="KAJ3497579.1"/>
    </source>
</evidence>
<gene>
    <name evidence="1" type="ORF">NLG97_g1796</name>
</gene>
<sequence length="368" mass="39964">MSEAELHHGGEVDEDAPLIGLENGDAPSHGPLPQAEESWSQDSVRTLGLMLLASVMYVFGDISRYLSSMKLLSHGVCREYYLQREQEYLDPEGTISEDMCGMPEIQQRIAYISGSIMSLEAGLAFLFTIPYGLMLDRLSERLVLALNITGFLCYSTWLLAVYFFWSVFPVWLAIFGPVFIIVGGGASVFDSATLVVVTRQVPSQHSLITWPAFRNEIKSTTKALLGLVTTPGGLGLIAALPLAKMSDPISEVILLYVQRKFDTSFAYASRVLIFQTLEGLVLLALILPLLVTRFSFALQGIGALTMGCSQTWALYAIGVFIFTFGWGTSPALKSVLTDMVPPDGIAPLYTLIALCDSAGTMAGATKGT</sequence>
<accession>A0ACC1R2T0</accession>